<evidence type="ECO:0000313" key="4">
    <source>
        <dbReference type="Proteomes" id="UP000509704"/>
    </source>
</evidence>
<dbReference type="Proteomes" id="UP000509704">
    <property type="component" value="Chromosome 2"/>
</dbReference>
<keyword evidence="4" id="KW-1185">Reference proteome</keyword>
<organism evidence="3 4">
    <name type="scientific">Zygotorulaspora mrakii</name>
    <name type="common">Zygosaccharomyces mrakii</name>
    <dbReference type="NCBI Taxonomy" id="42260"/>
    <lineage>
        <taxon>Eukaryota</taxon>
        <taxon>Fungi</taxon>
        <taxon>Dikarya</taxon>
        <taxon>Ascomycota</taxon>
        <taxon>Saccharomycotina</taxon>
        <taxon>Saccharomycetes</taxon>
        <taxon>Saccharomycetales</taxon>
        <taxon>Saccharomycetaceae</taxon>
        <taxon>Zygotorulaspora</taxon>
    </lineage>
</organism>
<dbReference type="Pfam" id="PF02464">
    <property type="entry name" value="CinA"/>
    <property type="match status" value="1"/>
</dbReference>
<dbReference type="AlphaFoldDB" id="A0A7H9AZM3"/>
<dbReference type="OrthoDB" id="2350783at2759"/>
<name>A0A7H9AZM3_ZYGMR</name>
<dbReference type="InterPro" id="IPR036653">
    <property type="entry name" value="CinA-like_C"/>
</dbReference>
<dbReference type="KEGG" id="zmk:HG535_0B06930"/>
<evidence type="ECO:0000259" key="2">
    <source>
        <dbReference type="Pfam" id="PF02464"/>
    </source>
</evidence>
<proteinExistence type="predicted"/>
<evidence type="ECO:0000256" key="1">
    <source>
        <dbReference type="SAM" id="MobiDB-lite"/>
    </source>
</evidence>
<evidence type="ECO:0000313" key="3">
    <source>
        <dbReference type="EMBL" id="QLG71647.1"/>
    </source>
</evidence>
<dbReference type="RefSeq" id="XP_037143375.1">
    <property type="nucleotide sequence ID" value="XM_037287480.1"/>
</dbReference>
<dbReference type="Gene3D" id="3.90.950.20">
    <property type="entry name" value="CinA-like"/>
    <property type="match status" value="1"/>
</dbReference>
<dbReference type="GeneID" id="59235309"/>
<dbReference type="EMBL" id="CP058605">
    <property type="protein sequence ID" value="QLG71647.1"/>
    <property type="molecule type" value="Genomic_DNA"/>
</dbReference>
<sequence length="227" mass="25131">MQGHFNNALNYSLASTIKISITRTSFFYQYQLAMEFPPPRAVELVTAISEILKERKETVAVSEAACGGLISSYLVSVPGASVWFYGGTMVYSLKSRLKLSGWESEDIDNYTGPSQNVALRLARNLRLELGATYTLSETGYASTPLATSDKDPDAASKTGDVYFGISAPNRDTSHVFNTGETDRCRNMQLFATKGLELLLQELQHRVEEEQASLPVGKKQKQTQRINE</sequence>
<accession>A0A7H9AZM3</accession>
<feature type="region of interest" description="Disordered" evidence="1">
    <location>
        <begin position="208"/>
        <end position="227"/>
    </location>
</feature>
<dbReference type="InterPro" id="IPR008136">
    <property type="entry name" value="CinA_C"/>
</dbReference>
<dbReference type="SUPFAM" id="SSF142433">
    <property type="entry name" value="CinA-like"/>
    <property type="match status" value="1"/>
</dbReference>
<protein>
    <recommendedName>
        <fullName evidence="2">CinA C-terminal domain-containing protein</fullName>
    </recommendedName>
</protein>
<gene>
    <name evidence="3" type="ORF">HG535_0B06930</name>
</gene>
<reference evidence="3 4" key="1">
    <citation type="submission" date="2020-07" db="EMBL/GenBank/DDBJ databases">
        <title>The yeast mating-type switching endonuclease HO is a domesticated member of an unorthodox homing genetic element family.</title>
        <authorList>
            <person name="Coughlan A.Y."/>
            <person name="Lombardi L."/>
            <person name="Braun-Galleani S."/>
            <person name="Martos A.R."/>
            <person name="Galeote V."/>
            <person name="Bigey F."/>
            <person name="Dequin S."/>
            <person name="Byrne K.P."/>
            <person name="Wolfe K.H."/>
        </authorList>
    </citation>
    <scope>NUCLEOTIDE SEQUENCE [LARGE SCALE GENOMIC DNA]</scope>
    <source>
        <strain evidence="3 4">NRRL Y-6702</strain>
    </source>
</reference>
<feature type="domain" description="CinA C-terminal" evidence="2">
    <location>
        <begin position="44"/>
        <end position="201"/>
    </location>
</feature>